<evidence type="ECO:0000313" key="1">
    <source>
        <dbReference type="EMBL" id="MFB9686804.1"/>
    </source>
</evidence>
<sequence length="290" mass="32197">MQISIFEEDDWLLSSADVSNRGSANGVSSRSSQVFRQVGDLPVPTPAEIRDRVRRFTPEQRAEAERDALRVELGDTAMSLAKALIEQERLDEAEQWLKVAEEYNVPEARGLLDNQWSWAAQELLEESFDEDVHVDQMEARAKQRAAEIVAEARELSDELVDSALTKVQQMLDRTRYQTVKADLASSLIDVTRVNRSEGQQTPTLLRLLFALLSSLTGMLVARTTDSGTTMSAVGWRAAPPWPTCCPQAPTSPKSANLRVCRSGCSCCPAQRVHGRLANHATRHPIAGSRR</sequence>
<name>A0ABV5U5X9_9PSEU</name>
<dbReference type="RefSeq" id="WP_378196575.1">
    <property type="nucleotide sequence ID" value="NZ_JBHMBK010000016.1"/>
</dbReference>
<accession>A0ABV5U5X9</accession>
<gene>
    <name evidence="1" type="ORF">ACFFTO_21700</name>
</gene>
<dbReference type="Proteomes" id="UP001589535">
    <property type="component" value="Unassembled WGS sequence"/>
</dbReference>
<organism evidence="1 2">
    <name type="scientific">Amycolatopsis plumensis</name>
    <dbReference type="NCBI Taxonomy" id="236508"/>
    <lineage>
        <taxon>Bacteria</taxon>
        <taxon>Bacillati</taxon>
        <taxon>Actinomycetota</taxon>
        <taxon>Actinomycetes</taxon>
        <taxon>Pseudonocardiales</taxon>
        <taxon>Pseudonocardiaceae</taxon>
        <taxon>Amycolatopsis</taxon>
    </lineage>
</organism>
<proteinExistence type="predicted"/>
<keyword evidence="2" id="KW-1185">Reference proteome</keyword>
<evidence type="ECO:0000313" key="2">
    <source>
        <dbReference type="Proteomes" id="UP001589535"/>
    </source>
</evidence>
<protein>
    <submittedName>
        <fullName evidence="1">Uncharacterized protein</fullName>
    </submittedName>
</protein>
<dbReference type="EMBL" id="JBHMBK010000016">
    <property type="protein sequence ID" value="MFB9686804.1"/>
    <property type="molecule type" value="Genomic_DNA"/>
</dbReference>
<comment type="caution">
    <text evidence="1">The sequence shown here is derived from an EMBL/GenBank/DDBJ whole genome shotgun (WGS) entry which is preliminary data.</text>
</comment>
<reference evidence="1 2" key="1">
    <citation type="submission" date="2024-09" db="EMBL/GenBank/DDBJ databases">
        <authorList>
            <person name="Sun Q."/>
            <person name="Mori K."/>
        </authorList>
    </citation>
    <scope>NUCLEOTIDE SEQUENCE [LARGE SCALE GENOMIC DNA]</scope>
    <source>
        <strain evidence="1 2">JCM 13852</strain>
    </source>
</reference>